<keyword evidence="3" id="KW-1185">Reference proteome</keyword>
<protein>
    <submittedName>
        <fullName evidence="2">Uncharacterized protein</fullName>
    </submittedName>
</protein>
<keyword evidence="1" id="KW-1133">Transmembrane helix</keyword>
<keyword evidence="1" id="KW-0472">Membrane</keyword>
<dbReference type="RefSeq" id="WP_264981065.1">
    <property type="nucleotide sequence ID" value="NZ_AP026708.1"/>
</dbReference>
<dbReference type="Proteomes" id="UP001061361">
    <property type="component" value="Chromosome"/>
</dbReference>
<evidence type="ECO:0000313" key="2">
    <source>
        <dbReference type="EMBL" id="BDQ34171.1"/>
    </source>
</evidence>
<sequence length="255" mass="29351">MKAKETVEFLKKSLPAVFIIHYSCQNLNDANEGYSPRVTSIAVLHIDSDTMHSFSIHLIAEIEGIARDNISDHYDVLEAKMLGKFFAFVGAHQDAYWLHWNMTNINYGFEAIEHRYRVLTKEEPPHIEDSRRYNLSALIQAIYGNKCVDDPKMLKLMELNGGKKRDFLTGHEEVQAFVNKEYVKLHKSTMTKAYWFKSMFFRLAKGKVKTKRSNWRVKITRATEHWSAKLIGFVAALYAVYQILTSAFGLFATGG</sequence>
<proteinExistence type="predicted"/>
<evidence type="ECO:0000256" key="1">
    <source>
        <dbReference type="SAM" id="Phobius"/>
    </source>
</evidence>
<dbReference type="EMBL" id="AP026708">
    <property type="protein sequence ID" value="BDQ34171.1"/>
    <property type="molecule type" value="Genomic_DNA"/>
</dbReference>
<keyword evidence="1" id="KW-0812">Transmembrane</keyword>
<name>A0ABM8ART7_9BACT</name>
<gene>
    <name evidence="2" type="ORF">JCM14722_17130</name>
</gene>
<accession>A0ABM8ART7</accession>
<feature type="transmembrane region" description="Helical" evidence="1">
    <location>
        <begin position="230"/>
        <end position="252"/>
    </location>
</feature>
<evidence type="ECO:0000313" key="3">
    <source>
        <dbReference type="Proteomes" id="UP001061361"/>
    </source>
</evidence>
<reference evidence="2" key="1">
    <citation type="submission" date="2022-08" db="EMBL/GenBank/DDBJ databases">
        <title>Genome Sequence of the sulphate-reducing bacterium, Pseudodesulfovibrio portus JCM14722.</title>
        <authorList>
            <person name="Kondo R."/>
            <person name="Kataoka T."/>
        </authorList>
    </citation>
    <scope>NUCLEOTIDE SEQUENCE</scope>
    <source>
        <strain evidence="2">JCM 14722</strain>
    </source>
</reference>
<organism evidence="2 3">
    <name type="scientific">Pseudodesulfovibrio portus</name>
    <dbReference type="NCBI Taxonomy" id="231439"/>
    <lineage>
        <taxon>Bacteria</taxon>
        <taxon>Pseudomonadati</taxon>
        <taxon>Thermodesulfobacteriota</taxon>
        <taxon>Desulfovibrionia</taxon>
        <taxon>Desulfovibrionales</taxon>
        <taxon>Desulfovibrionaceae</taxon>
    </lineage>
</organism>